<dbReference type="InterPro" id="IPR049874">
    <property type="entry name" value="ROK_cs"/>
</dbReference>
<dbReference type="OrthoDB" id="9810372at2"/>
<protein>
    <submittedName>
        <fullName evidence="2">ROK</fullName>
    </submittedName>
</protein>
<dbReference type="InterPro" id="IPR043129">
    <property type="entry name" value="ATPase_NBD"/>
</dbReference>
<dbReference type="PANTHER" id="PTHR18964">
    <property type="entry name" value="ROK (REPRESSOR, ORF, KINASE) FAMILY"/>
    <property type="match status" value="1"/>
</dbReference>
<comment type="caution">
    <text evidence="2">The sequence shown here is derived from an EMBL/GenBank/DDBJ whole genome shotgun (WGS) entry which is preliminary data.</text>
</comment>
<dbReference type="Pfam" id="PF00480">
    <property type="entry name" value="ROK"/>
    <property type="match status" value="1"/>
</dbReference>
<dbReference type="PROSITE" id="PS01125">
    <property type="entry name" value="ROK"/>
    <property type="match status" value="1"/>
</dbReference>
<keyword evidence="3" id="KW-1185">Reference proteome</keyword>
<dbReference type="GO" id="GO:0009384">
    <property type="term" value="F:N-acylmannosamine kinase activity"/>
    <property type="evidence" value="ECO:0007669"/>
    <property type="project" value="TreeGrafter"/>
</dbReference>
<dbReference type="AlphaFoldDB" id="A0P4R0"/>
<evidence type="ECO:0000313" key="2">
    <source>
        <dbReference type="EMBL" id="EAV46520.1"/>
    </source>
</evidence>
<name>A0P4R0_9PROT</name>
<evidence type="ECO:0000313" key="3">
    <source>
        <dbReference type="Proteomes" id="UP000054262"/>
    </source>
</evidence>
<dbReference type="SUPFAM" id="SSF53067">
    <property type="entry name" value="Actin-like ATPase domain"/>
    <property type="match status" value="1"/>
</dbReference>
<evidence type="ECO:0000256" key="1">
    <source>
        <dbReference type="ARBA" id="ARBA00006479"/>
    </source>
</evidence>
<gene>
    <name evidence="2" type="ORF">MB2181_00565</name>
</gene>
<proteinExistence type="inferred from homology"/>
<dbReference type="Proteomes" id="UP000054262">
    <property type="component" value="Unassembled WGS sequence"/>
</dbReference>
<dbReference type="Gene3D" id="3.30.420.40">
    <property type="match status" value="2"/>
</dbReference>
<organism evidence="2 3">
    <name type="scientific">Methylophilales bacterium HTCC2181</name>
    <dbReference type="NCBI Taxonomy" id="383631"/>
    <lineage>
        <taxon>Bacteria</taxon>
        <taxon>Pseudomonadati</taxon>
        <taxon>Pseudomonadota</taxon>
        <taxon>Betaproteobacteria</taxon>
        <taxon>Nitrosomonadales</taxon>
        <taxon>OM43 clade</taxon>
    </lineage>
</organism>
<reference evidence="2 3" key="1">
    <citation type="submission" date="2006-11" db="EMBL/GenBank/DDBJ databases">
        <authorList>
            <person name="Giovannoni S."/>
            <person name="Vergin K."/>
            <person name="Ferriera S."/>
            <person name="Johnson J."/>
            <person name="Kravitz S."/>
            <person name="Beeson K."/>
            <person name="Sutton G."/>
            <person name="Rogers Y.-H."/>
            <person name="Friedman R."/>
            <person name="Frazier M."/>
            <person name="Venter J.C."/>
        </authorList>
    </citation>
    <scope>NUCLEOTIDE SEQUENCE [LARGE SCALE GENOMIC DNA]</scope>
    <source>
        <strain evidence="2 3">HTCC2181</strain>
    </source>
</reference>
<dbReference type="InterPro" id="IPR000600">
    <property type="entry name" value="ROK"/>
</dbReference>
<dbReference type="EMBL" id="AAUX01000001">
    <property type="protein sequence ID" value="EAV46520.1"/>
    <property type="molecule type" value="Genomic_DNA"/>
</dbReference>
<dbReference type="GO" id="GO:0008761">
    <property type="term" value="F:UDP-N-acetylglucosamine 2-epimerase activity"/>
    <property type="evidence" value="ECO:0007669"/>
    <property type="project" value="TreeGrafter"/>
</dbReference>
<sequence length="297" mass="31853">MTKKYHIGIDLGGTKTEIAILDTNLDLIYKKRLLTGSANGPEYIISQIGLLYEDAKAFISSASHSVGVGTPGSLSVDKGLLRNSNTLCLNGLPLKKLIEDKIQHEIYVENDANCFALAEAIMGSGKGHQLVFAVIMGTGCGGGFVINQSLRIGPQKIAGEWGHSVLHSNGPKCYCGKNGCIEMYVSGGGLEKILRDNNVLNTTAEQFLNRKRYGAKDRVILNNFYADFGLALGNVINIIDPDIVVLGGGLSNHQGLYDIGKKLAYNKIFHEHPTTPIVRNILGDSSGVIGAALLARN</sequence>
<comment type="similarity">
    <text evidence="1">Belongs to the ROK (NagC/XylR) family.</text>
</comment>
<dbReference type="PANTHER" id="PTHR18964:SF149">
    <property type="entry name" value="BIFUNCTIONAL UDP-N-ACETYLGLUCOSAMINE 2-EPIMERASE_N-ACETYLMANNOSAMINE KINASE"/>
    <property type="match status" value="1"/>
</dbReference>
<accession>A0P4R0</accession>